<dbReference type="EMBL" id="JAAHCF010000941">
    <property type="protein sequence ID" value="KAK8141522.1"/>
    <property type="molecule type" value="Genomic_DNA"/>
</dbReference>
<feature type="region of interest" description="Disordered" evidence="1">
    <location>
        <begin position="1"/>
        <end position="87"/>
    </location>
</feature>
<proteinExistence type="predicted"/>
<dbReference type="AlphaFoldDB" id="A0AAW0RH88"/>
<organism evidence="2 3">
    <name type="scientific">Beauveria asiatica</name>
    <dbReference type="NCBI Taxonomy" id="1069075"/>
    <lineage>
        <taxon>Eukaryota</taxon>
        <taxon>Fungi</taxon>
        <taxon>Dikarya</taxon>
        <taxon>Ascomycota</taxon>
        <taxon>Pezizomycotina</taxon>
        <taxon>Sordariomycetes</taxon>
        <taxon>Hypocreomycetidae</taxon>
        <taxon>Hypocreales</taxon>
        <taxon>Cordycipitaceae</taxon>
        <taxon>Beauveria</taxon>
    </lineage>
</organism>
<sequence>MFLAFKTTPSASAGAQLSTAPHPPPPPFPPAPKTKKRKQPLAEEAVADGDAGDALASTRPKKPPATAKQPWYGRQGRHPGHPPSVKYAGRAHDMLISENLPETEGLLRGTAISRA</sequence>
<dbReference type="Proteomes" id="UP001397290">
    <property type="component" value="Unassembled WGS sequence"/>
</dbReference>
<reference evidence="2 3" key="1">
    <citation type="submission" date="2020-02" db="EMBL/GenBank/DDBJ databases">
        <title>Comparative genomics of the hypocrealean fungal genus Beauvera.</title>
        <authorList>
            <person name="Showalter D.N."/>
            <person name="Bushley K.E."/>
            <person name="Rehner S.A."/>
        </authorList>
    </citation>
    <scope>NUCLEOTIDE SEQUENCE [LARGE SCALE GENOMIC DNA]</scope>
    <source>
        <strain evidence="2 3">ARSEF4384</strain>
    </source>
</reference>
<feature type="compositionally biased region" description="Polar residues" evidence="1">
    <location>
        <begin position="7"/>
        <end position="19"/>
    </location>
</feature>
<feature type="compositionally biased region" description="Pro residues" evidence="1">
    <location>
        <begin position="21"/>
        <end position="32"/>
    </location>
</feature>
<evidence type="ECO:0000313" key="2">
    <source>
        <dbReference type="EMBL" id="KAK8141522.1"/>
    </source>
</evidence>
<keyword evidence="3" id="KW-1185">Reference proteome</keyword>
<protein>
    <submittedName>
        <fullName evidence="2">Uncharacterized protein</fullName>
    </submittedName>
</protein>
<accession>A0AAW0RH88</accession>
<evidence type="ECO:0000313" key="3">
    <source>
        <dbReference type="Proteomes" id="UP001397290"/>
    </source>
</evidence>
<gene>
    <name evidence="2" type="ORF">G3M48_010375</name>
</gene>
<evidence type="ECO:0000256" key="1">
    <source>
        <dbReference type="SAM" id="MobiDB-lite"/>
    </source>
</evidence>
<name>A0AAW0RH88_9HYPO</name>
<comment type="caution">
    <text evidence="2">The sequence shown here is derived from an EMBL/GenBank/DDBJ whole genome shotgun (WGS) entry which is preliminary data.</text>
</comment>